<gene>
    <name evidence="2" type="ORF">FN846DRAFT_975991</name>
</gene>
<comment type="caution">
    <text evidence="2">The sequence shown here is derived from an EMBL/GenBank/DDBJ whole genome shotgun (WGS) entry which is preliminary data.</text>
</comment>
<name>A0A5J5EHA6_9PEZI</name>
<accession>A0A5J5EHA6</accession>
<dbReference type="InParanoid" id="A0A5J5EHA6"/>
<feature type="signal peptide" evidence="1">
    <location>
        <begin position="1"/>
        <end position="18"/>
    </location>
</feature>
<dbReference type="EMBL" id="VXIS01000366">
    <property type="protein sequence ID" value="KAA8894088.1"/>
    <property type="molecule type" value="Genomic_DNA"/>
</dbReference>
<protein>
    <recommendedName>
        <fullName evidence="4">Secreted protein</fullName>
    </recommendedName>
</protein>
<evidence type="ECO:0000313" key="2">
    <source>
        <dbReference type="EMBL" id="KAA8894088.1"/>
    </source>
</evidence>
<sequence length="96" mass="10735">MSMALSSLLCNCVSSLVSFEVVEVAYVVTHVPPVFLRAILNDRRLLISEESVTACCARRVECKSRLVRCGRGRGLSPRPRSLTENRCHVESECRPK</sequence>
<feature type="chain" id="PRO_5023847139" description="Secreted protein" evidence="1">
    <location>
        <begin position="19"/>
        <end position="96"/>
    </location>
</feature>
<organism evidence="2 3">
    <name type="scientific">Sphaerosporella brunnea</name>
    <dbReference type="NCBI Taxonomy" id="1250544"/>
    <lineage>
        <taxon>Eukaryota</taxon>
        <taxon>Fungi</taxon>
        <taxon>Dikarya</taxon>
        <taxon>Ascomycota</taxon>
        <taxon>Pezizomycotina</taxon>
        <taxon>Pezizomycetes</taxon>
        <taxon>Pezizales</taxon>
        <taxon>Pyronemataceae</taxon>
        <taxon>Sphaerosporella</taxon>
    </lineage>
</organism>
<proteinExistence type="predicted"/>
<dbReference type="AlphaFoldDB" id="A0A5J5EHA6"/>
<evidence type="ECO:0008006" key="4">
    <source>
        <dbReference type="Google" id="ProtNLM"/>
    </source>
</evidence>
<keyword evidence="3" id="KW-1185">Reference proteome</keyword>
<keyword evidence="1" id="KW-0732">Signal</keyword>
<reference evidence="2 3" key="1">
    <citation type="submission" date="2019-09" db="EMBL/GenBank/DDBJ databases">
        <title>Draft genome of the ectomycorrhizal ascomycete Sphaerosporella brunnea.</title>
        <authorList>
            <consortium name="DOE Joint Genome Institute"/>
            <person name="Benucci G.M."/>
            <person name="Marozzi G."/>
            <person name="Antonielli L."/>
            <person name="Sanchez S."/>
            <person name="Marco P."/>
            <person name="Wang X."/>
            <person name="Falini L.B."/>
            <person name="Barry K."/>
            <person name="Haridas S."/>
            <person name="Lipzen A."/>
            <person name="Labutti K."/>
            <person name="Grigoriev I.V."/>
            <person name="Murat C."/>
            <person name="Martin F."/>
            <person name="Albertini E."/>
            <person name="Donnini D."/>
            <person name="Bonito G."/>
        </authorList>
    </citation>
    <scope>NUCLEOTIDE SEQUENCE [LARGE SCALE GENOMIC DNA]</scope>
    <source>
        <strain evidence="2 3">Sb_GMNB300</strain>
    </source>
</reference>
<evidence type="ECO:0000313" key="3">
    <source>
        <dbReference type="Proteomes" id="UP000326924"/>
    </source>
</evidence>
<dbReference type="Proteomes" id="UP000326924">
    <property type="component" value="Unassembled WGS sequence"/>
</dbReference>
<evidence type="ECO:0000256" key="1">
    <source>
        <dbReference type="SAM" id="SignalP"/>
    </source>
</evidence>